<dbReference type="AlphaFoldDB" id="A0A448WEH1"/>
<dbReference type="EMBL" id="CAAALY010007358">
    <property type="protein sequence ID" value="VEL09833.1"/>
    <property type="molecule type" value="Genomic_DNA"/>
</dbReference>
<feature type="compositionally biased region" description="Basic and acidic residues" evidence="1">
    <location>
        <begin position="1"/>
        <end position="17"/>
    </location>
</feature>
<comment type="caution">
    <text evidence="2">The sequence shown here is derived from an EMBL/GenBank/DDBJ whole genome shotgun (WGS) entry which is preliminary data.</text>
</comment>
<gene>
    <name evidence="2" type="ORF">PXEA_LOCUS3273</name>
</gene>
<proteinExistence type="predicted"/>
<organism evidence="2 3">
    <name type="scientific">Protopolystoma xenopodis</name>
    <dbReference type="NCBI Taxonomy" id="117903"/>
    <lineage>
        <taxon>Eukaryota</taxon>
        <taxon>Metazoa</taxon>
        <taxon>Spiralia</taxon>
        <taxon>Lophotrochozoa</taxon>
        <taxon>Platyhelminthes</taxon>
        <taxon>Monogenea</taxon>
        <taxon>Polyopisthocotylea</taxon>
        <taxon>Polystomatidea</taxon>
        <taxon>Polystomatidae</taxon>
        <taxon>Protopolystoma</taxon>
    </lineage>
</organism>
<sequence length="103" mass="11255">MVSGSDDVRHRTDESSARSHRGGRTVSRGLLRTIQQIKVQGNPPSVSVCLKPTNDATRLGDFDEGRHSVLVAWCYGGPEGGGFSGRKEAIHLPTRLLVYLRLL</sequence>
<feature type="region of interest" description="Disordered" evidence="1">
    <location>
        <begin position="1"/>
        <end position="28"/>
    </location>
</feature>
<protein>
    <submittedName>
        <fullName evidence="2">Uncharacterized protein</fullName>
    </submittedName>
</protein>
<evidence type="ECO:0000313" key="3">
    <source>
        <dbReference type="Proteomes" id="UP000784294"/>
    </source>
</evidence>
<name>A0A448WEH1_9PLAT</name>
<keyword evidence="3" id="KW-1185">Reference proteome</keyword>
<accession>A0A448WEH1</accession>
<evidence type="ECO:0000313" key="2">
    <source>
        <dbReference type="EMBL" id="VEL09833.1"/>
    </source>
</evidence>
<evidence type="ECO:0000256" key="1">
    <source>
        <dbReference type="SAM" id="MobiDB-lite"/>
    </source>
</evidence>
<dbReference type="Proteomes" id="UP000784294">
    <property type="component" value="Unassembled WGS sequence"/>
</dbReference>
<reference evidence="2" key="1">
    <citation type="submission" date="2018-11" db="EMBL/GenBank/DDBJ databases">
        <authorList>
            <consortium name="Pathogen Informatics"/>
        </authorList>
    </citation>
    <scope>NUCLEOTIDE SEQUENCE</scope>
</reference>